<dbReference type="SUPFAM" id="SSF55120">
    <property type="entry name" value="Pseudouridine synthase"/>
    <property type="match status" value="1"/>
</dbReference>
<dbReference type="InterPro" id="IPR006224">
    <property type="entry name" value="PsdUridine_synth_RluA-like_CS"/>
</dbReference>
<proteinExistence type="inferred from homology"/>
<dbReference type="Pfam" id="PF00849">
    <property type="entry name" value="PseudoU_synth_2"/>
    <property type="match status" value="1"/>
</dbReference>
<evidence type="ECO:0000313" key="8">
    <source>
        <dbReference type="EMBL" id="MUK90566.1"/>
    </source>
</evidence>
<dbReference type="PANTHER" id="PTHR21600">
    <property type="entry name" value="MITOCHONDRIAL RNA PSEUDOURIDINE SYNTHASE"/>
    <property type="match status" value="1"/>
</dbReference>
<name>A0A6N8FNX1_9BACI</name>
<evidence type="ECO:0000256" key="1">
    <source>
        <dbReference type="ARBA" id="ARBA00000073"/>
    </source>
</evidence>
<dbReference type="InterPro" id="IPR050188">
    <property type="entry name" value="RluA_PseudoU_synthase"/>
</dbReference>
<dbReference type="PROSITE" id="PS01129">
    <property type="entry name" value="PSI_RLU"/>
    <property type="match status" value="1"/>
</dbReference>
<dbReference type="EMBL" id="WOCA01000024">
    <property type="protein sequence ID" value="MUK90566.1"/>
    <property type="molecule type" value="Genomic_DNA"/>
</dbReference>
<organism evidence="8 9">
    <name type="scientific">Ornithinibacillus caprae</name>
    <dbReference type="NCBI Taxonomy" id="2678566"/>
    <lineage>
        <taxon>Bacteria</taxon>
        <taxon>Bacillati</taxon>
        <taxon>Bacillota</taxon>
        <taxon>Bacilli</taxon>
        <taxon>Bacillales</taxon>
        <taxon>Bacillaceae</taxon>
        <taxon>Ornithinibacillus</taxon>
    </lineage>
</organism>
<evidence type="ECO:0000256" key="6">
    <source>
        <dbReference type="RuleBase" id="RU362028"/>
    </source>
</evidence>
<comment type="catalytic activity">
    <reaction evidence="1 6">
        <text>a uridine in RNA = a pseudouridine in RNA</text>
        <dbReference type="Rhea" id="RHEA:48348"/>
        <dbReference type="Rhea" id="RHEA-COMP:12068"/>
        <dbReference type="Rhea" id="RHEA-COMP:12069"/>
        <dbReference type="ChEBI" id="CHEBI:65314"/>
        <dbReference type="ChEBI" id="CHEBI:65315"/>
    </reaction>
</comment>
<dbReference type="EC" id="5.4.99.-" evidence="6"/>
<comment type="caution">
    <text evidence="8">The sequence shown here is derived from an EMBL/GenBank/DDBJ whole genome shotgun (WGS) entry which is preliminary data.</text>
</comment>
<keyword evidence="9" id="KW-1185">Reference proteome</keyword>
<dbReference type="SUPFAM" id="SSF55174">
    <property type="entry name" value="Alpha-L RNA-binding motif"/>
    <property type="match status" value="1"/>
</dbReference>
<dbReference type="Proteomes" id="UP000469125">
    <property type="component" value="Unassembled WGS sequence"/>
</dbReference>
<dbReference type="PROSITE" id="PS50889">
    <property type="entry name" value="S4"/>
    <property type="match status" value="1"/>
</dbReference>
<dbReference type="Gene3D" id="3.30.2350.10">
    <property type="entry name" value="Pseudouridine synthase"/>
    <property type="match status" value="1"/>
</dbReference>
<gene>
    <name evidence="8" type="ORF">GMD78_19605</name>
</gene>
<reference evidence="8 9" key="1">
    <citation type="submission" date="2019-11" db="EMBL/GenBank/DDBJ databases">
        <authorList>
            <person name="Li X."/>
        </authorList>
    </citation>
    <scope>NUCLEOTIDE SEQUENCE [LARGE SCALE GENOMIC DNA]</scope>
    <source>
        <strain evidence="8 9">L9</strain>
    </source>
</reference>
<dbReference type="CDD" id="cd02869">
    <property type="entry name" value="PseudoU_synth_RluA_like"/>
    <property type="match status" value="1"/>
</dbReference>
<feature type="active site" evidence="4">
    <location>
        <position position="133"/>
    </location>
</feature>
<dbReference type="GO" id="GO:0009982">
    <property type="term" value="F:pseudouridine synthase activity"/>
    <property type="evidence" value="ECO:0007669"/>
    <property type="project" value="InterPro"/>
</dbReference>
<evidence type="ECO:0000256" key="5">
    <source>
        <dbReference type="PROSITE-ProRule" id="PRU00182"/>
    </source>
</evidence>
<dbReference type="GO" id="GO:0003723">
    <property type="term" value="F:RNA binding"/>
    <property type="evidence" value="ECO:0007669"/>
    <property type="project" value="UniProtKB-KW"/>
</dbReference>
<sequence>MKWTITKKCNGMLIREFLKTEHSFSRRIIKAIIYDGGKILVNGTPKTVRYQLNTGDVLTIQFPEEQKGTYMKPEEVPLNIVYEDEAVLVINKQAGIASIPSLHHQSGTIANGVLAHYQQTNVPYTVHVVTRLDRDTSGLLLIAKHRYSHSILSSFQKQGLVKRKYYAVVEGLVEQQAGTIDANIGRKENSIIERAVMEEGQRAITHYSVKNKGSGHSLLDIELETGRTHQIRVHFSHIGHPLAGDDLYGGKLKHIKRQALHCYQLMFLHPTTKKRVTFTSPLPEDMGTIVSSN</sequence>
<keyword evidence="3 6" id="KW-0413">Isomerase</keyword>
<dbReference type="FunFam" id="3.30.2350.10:FF:000005">
    <property type="entry name" value="Pseudouridine synthase"/>
    <property type="match status" value="1"/>
</dbReference>
<evidence type="ECO:0000256" key="2">
    <source>
        <dbReference type="ARBA" id="ARBA00010876"/>
    </source>
</evidence>
<accession>A0A6N8FNX1</accession>
<feature type="domain" description="Pseudouridine synthase RsuA/RluA-like" evidence="7">
    <location>
        <begin position="87"/>
        <end position="237"/>
    </location>
</feature>
<comment type="function">
    <text evidence="6">Responsible for synthesis of pseudouridine from uracil.</text>
</comment>
<dbReference type="RefSeq" id="WP_155671483.1">
    <property type="nucleotide sequence ID" value="NZ_WOCA01000024.1"/>
</dbReference>
<dbReference type="GO" id="GO:0000455">
    <property type="term" value="P:enzyme-directed rRNA pseudouridine synthesis"/>
    <property type="evidence" value="ECO:0007669"/>
    <property type="project" value="TreeGrafter"/>
</dbReference>
<comment type="similarity">
    <text evidence="2 6">Belongs to the pseudouridine synthase RluA family.</text>
</comment>
<dbReference type="NCBIfam" id="TIGR00005">
    <property type="entry name" value="rluA_subfam"/>
    <property type="match status" value="1"/>
</dbReference>
<dbReference type="InterPro" id="IPR006145">
    <property type="entry name" value="PsdUridine_synth_RsuA/RluA"/>
</dbReference>
<dbReference type="GO" id="GO:0140098">
    <property type="term" value="F:catalytic activity, acting on RNA"/>
    <property type="evidence" value="ECO:0007669"/>
    <property type="project" value="UniProtKB-ARBA"/>
</dbReference>
<dbReference type="InterPro" id="IPR020103">
    <property type="entry name" value="PsdUridine_synth_cat_dom_sf"/>
</dbReference>
<dbReference type="InterPro" id="IPR006225">
    <property type="entry name" value="PsdUridine_synth_RluC/D"/>
</dbReference>
<evidence type="ECO:0000259" key="7">
    <source>
        <dbReference type="Pfam" id="PF00849"/>
    </source>
</evidence>
<keyword evidence="5" id="KW-0694">RNA-binding</keyword>
<evidence type="ECO:0000313" key="9">
    <source>
        <dbReference type="Proteomes" id="UP000469125"/>
    </source>
</evidence>
<protein>
    <recommendedName>
        <fullName evidence="6">Pseudouridine synthase</fullName>
        <ecNumber evidence="6">5.4.99.-</ecNumber>
    </recommendedName>
</protein>
<dbReference type="AlphaFoldDB" id="A0A6N8FNX1"/>
<evidence type="ECO:0000256" key="3">
    <source>
        <dbReference type="ARBA" id="ARBA00023235"/>
    </source>
</evidence>
<evidence type="ECO:0000256" key="4">
    <source>
        <dbReference type="PIRSR" id="PIRSR606225-1"/>
    </source>
</evidence>
<dbReference type="PANTHER" id="PTHR21600:SF35">
    <property type="entry name" value="PSEUDOURIDINE SYNTHASE"/>
    <property type="match status" value="1"/>
</dbReference>